<reference evidence="3" key="1">
    <citation type="journal article" date="2020" name="Nature">
        <title>Giant virus diversity and host interactions through global metagenomics.</title>
        <authorList>
            <person name="Schulz F."/>
            <person name="Roux S."/>
            <person name="Paez-Espino D."/>
            <person name="Jungbluth S."/>
            <person name="Walsh D.A."/>
            <person name="Denef V.J."/>
            <person name="McMahon K.D."/>
            <person name="Konstantinidis K.T."/>
            <person name="Eloe-Fadrosh E.A."/>
            <person name="Kyrpides N.C."/>
            <person name="Woyke T."/>
        </authorList>
    </citation>
    <scope>NUCLEOTIDE SEQUENCE</scope>
    <source>
        <strain evidence="3">GVMAG-S-3300013286-35</strain>
    </source>
</reference>
<dbReference type="GO" id="GO:0042797">
    <property type="term" value="P:tRNA transcription by RNA polymerase III"/>
    <property type="evidence" value="ECO:0007669"/>
    <property type="project" value="TreeGrafter"/>
</dbReference>
<dbReference type="GO" id="GO:0003677">
    <property type="term" value="F:DNA binding"/>
    <property type="evidence" value="ECO:0007669"/>
    <property type="project" value="InterPro"/>
</dbReference>
<evidence type="ECO:0000313" key="3">
    <source>
        <dbReference type="EMBL" id="QHU21974.1"/>
    </source>
</evidence>
<dbReference type="InterPro" id="IPR036161">
    <property type="entry name" value="RPB6/omega-like_sf"/>
</dbReference>
<accession>A0A6C0KZL9</accession>
<evidence type="ECO:0000256" key="1">
    <source>
        <dbReference type="ARBA" id="ARBA00022478"/>
    </source>
</evidence>
<proteinExistence type="predicted"/>
<dbReference type="GO" id="GO:0006366">
    <property type="term" value="P:transcription by RNA polymerase II"/>
    <property type="evidence" value="ECO:0007669"/>
    <property type="project" value="TreeGrafter"/>
</dbReference>
<sequence>MLGEEGDIIEAVAEAGPKPSSETQVLLTHHPEIWVDYTDAILQKLDNKDRVCFPFLTQFEKTKVLSFRASQLAQGGRPYIAVPDEVTDVYTIAKMELKERRLPFIVKRPLPDGDYEYWRLSELLIFD</sequence>
<dbReference type="GO" id="GO:0003899">
    <property type="term" value="F:DNA-directed RNA polymerase activity"/>
    <property type="evidence" value="ECO:0007669"/>
    <property type="project" value="InterPro"/>
</dbReference>
<organism evidence="3">
    <name type="scientific">viral metagenome</name>
    <dbReference type="NCBI Taxonomy" id="1070528"/>
    <lineage>
        <taxon>unclassified sequences</taxon>
        <taxon>metagenomes</taxon>
        <taxon>organismal metagenomes</taxon>
    </lineage>
</organism>
<dbReference type="GO" id="GO:0000428">
    <property type="term" value="C:DNA-directed RNA polymerase complex"/>
    <property type="evidence" value="ECO:0007669"/>
    <property type="project" value="UniProtKB-KW"/>
</dbReference>
<dbReference type="SUPFAM" id="SSF63562">
    <property type="entry name" value="RPB6/omega subunit-like"/>
    <property type="match status" value="1"/>
</dbReference>
<dbReference type="PANTHER" id="PTHR47227">
    <property type="entry name" value="DNA-DIRECTED RNA POLYMERASE SUBUNIT K"/>
    <property type="match status" value="1"/>
</dbReference>
<evidence type="ECO:0008006" key="4">
    <source>
        <dbReference type="Google" id="ProtNLM"/>
    </source>
</evidence>
<protein>
    <recommendedName>
        <fullName evidence="4">RNA polymerase Rpb6</fullName>
    </recommendedName>
</protein>
<dbReference type="AlphaFoldDB" id="A0A6C0KZL9"/>
<name>A0A6C0KZL9_9ZZZZ</name>
<dbReference type="EMBL" id="MN740994">
    <property type="protein sequence ID" value="QHU21974.1"/>
    <property type="molecule type" value="Genomic_DNA"/>
</dbReference>
<evidence type="ECO:0000256" key="2">
    <source>
        <dbReference type="ARBA" id="ARBA00023163"/>
    </source>
</evidence>
<dbReference type="PANTHER" id="PTHR47227:SF5">
    <property type="entry name" value="DNA-DIRECTED RNA POLYMERASES I, II, AND III SUBUNIT RPABC2"/>
    <property type="match status" value="1"/>
</dbReference>
<dbReference type="Gene3D" id="3.90.940.10">
    <property type="match status" value="1"/>
</dbReference>
<dbReference type="GO" id="GO:0006360">
    <property type="term" value="P:transcription by RNA polymerase I"/>
    <property type="evidence" value="ECO:0007669"/>
    <property type="project" value="TreeGrafter"/>
</dbReference>
<keyword evidence="2" id="KW-0804">Transcription</keyword>
<keyword evidence="1" id="KW-0240">DNA-directed RNA polymerase</keyword>